<proteinExistence type="predicted"/>
<dbReference type="OMA" id="FHANIRQ"/>
<evidence type="ECO:0008006" key="3">
    <source>
        <dbReference type="Google" id="ProtNLM"/>
    </source>
</evidence>
<dbReference type="OrthoDB" id="2447509at2759"/>
<accession>A0A1X2H0U0</accession>
<dbReference type="AlphaFoldDB" id="A0A1X2H0U0"/>
<gene>
    <name evidence="1" type="ORF">BCR43DRAFT_403663</name>
</gene>
<keyword evidence="2" id="KW-1185">Reference proteome</keyword>
<sequence>PQFQKCCGRGQWADLRRVVPPPPEYLRRLLTEQTTEAIHFRQNIRRYNSLFAFTSFGADYDPDLANGAQGVYTFRIQGTTYGYAAQGMLPPADGTPGFLQIYFHDGAEQDDIRLNQGLAENLDPNVVRQLRQVIQEVNPYAQQFQHAYGMFRSDPSQDLYLRLESTTNPTRGHRDQYGLPAAAEVSAFIPGNADTLGPAYRDVIIATHGGGLQRIHEEHPHYDPLHYVLLFP</sequence>
<name>A0A1X2H0U0_SYNRA</name>
<dbReference type="Proteomes" id="UP000242180">
    <property type="component" value="Unassembled WGS sequence"/>
</dbReference>
<dbReference type="PANTHER" id="PTHR45786:SF74">
    <property type="entry name" value="ATP-DEPENDENT DNA HELICASE"/>
    <property type="match status" value="1"/>
</dbReference>
<comment type="caution">
    <text evidence="1">The sequence shown here is derived from an EMBL/GenBank/DDBJ whole genome shotgun (WGS) entry which is preliminary data.</text>
</comment>
<dbReference type="STRING" id="13706.A0A1X2H0U0"/>
<reference evidence="1 2" key="1">
    <citation type="submission" date="2016-07" db="EMBL/GenBank/DDBJ databases">
        <title>Pervasive Adenine N6-methylation of Active Genes in Fungi.</title>
        <authorList>
            <consortium name="DOE Joint Genome Institute"/>
            <person name="Mondo S.J."/>
            <person name="Dannebaum R.O."/>
            <person name="Kuo R.C."/>
            <person name="Labutti K."/>
            <person name="Haridas S."/>
            <person name="Kuo A."/>
            <person name="Salamov A."/>
            <person name="Ahrendt S.R."/>
            <person name="Lipzen A."/>
            <person name="Sullivan W."/>
            <person name="Andreopoulos W.B."/>
            <person name="Clum A."/>
            <person name="Lindquist E."/>
            <person name="Daum C."/>
            <person name="Ramamoorthy G.K."/>
            <person name="Gryganskyi A."/>
            <person name="Culley D."/>
            <person name="Magnuson J.K."/>
            <person name="James T.Y."/>
            <person name="O'Malley M.A."/>
            <person name="Stajich J.E."/>
            <person name="Spatafora J.W."/>
            <person name="Visel A."/>
            <person name="Grigoriev I.V."/>
        </authorList>
    </citation>
    <scope>NUCLEOTIDE SEQUENCE [LARGE SCALE GENOMIC DNA]</scope>
    <source>
        <strain evidence="1 2">NRRL 2496</strain>
    </source>
</reference>
<feature type="non-terminal residue" evidence="1">
    <location>
        <position position="1"/>
    </location>
</feature>
<evidence type="ECO:0000313" key="1">
    <source>
        <dbReference type="EMBL" id="ORY91025.1"/>
    </source>
</evidence>
<evidence type="ECO:0000313" key="2">
    <source>
        <dbReference type="Proteomes" id="UP000242180"/>
    </source>
</evidence>
<dbReference type="PANTHER" id="PTHR45786">
    <property type="entry name" value="DNA BINDING PROTEIN-LIKE"/>
    <property type="match status" value="1"/>
</dbReference>
<protein>
    <recommendedName>
        <fullName evidence="3">Helitron helicase-like domain-containing protein</fullName>
    </recommendedName>
</protein>
<dbReference type="InParanoid" id="A0A1X2H0U0"/>
<organism evidence="1 2">
    <name type="scientific">Syncephalastrum racemosum</name>
    <name type="common">Filamentous fungus</name>
    <dbReference type="NCBI Taxonomy" id="13706"/>
    <lineage>
        <taxon>Eukaryota</taxon>
        <taxon>Fungi</taxon>
        <taxon>Fungi incertae sedis</taxon>
        <taxon>Mucoromycota</taxon>
        <taxon>Mucoromycotina</taxon>
        <taxon>Mucoromycetes</taxon>
        <taxon>Mucorales</taxon>
        <taxon>Syncephalastraceae</taxon>
        <taxon>Syncephalastrum</taxon>
    </lineage>
</organism>
<feature type="non-terminal residue" evidence="1">
    <location>
        <position position="232"/>
    </location>
</feature>
<dbReference type="EMBL" id="MCGN01000011">
    <property type="protein sequence ID" value="ORY91025.1"/>
    <property type="molecule type" value="Genomic_DNA"/>
</dbReference>